<evidence type="ECO:0000313" key="2">
    <source>
        <dbReference type="Proteomes" id="UP000001340"/>
    </source>
</evidence>
<sequence>MILLNPGFDTSKDDKNPFLNSTFETELKAARLTATCNIQRSSFITLT</sequence>
<gene>
    <name evidence="1" type="ORF">LEP1GSC105_4690</name>
</gene>
<name>A0A0E2D7Q3_LEPIR</name>
<dbReference type="Proteomes" id="UP000001340">
    <property type="component" value="Unassembled WGS sequence"/>
</dbReference>
<proteinExistence type="predicted"/>
<reference evidence="1 2" key="1">
    <citation type="submission" date="2012-10" db="EMBL/GenBank/DDBJ databases">
        <authorList>
            <person name="Harkins D.M."/>
            <person name="Durkin A.S."/>
            <person name="Brinkac L.M."/>
            <person name="Haft D.H."/>
            <person name="Selengut J.D."/>
            <person name="Sanka R."/>
            <person name="DePew J."/>
            <person name="Purushe J."/>
            <person name="Chanthongthip A."/>
            <person name="Lattana O."/>
            <person name="Phetsouvanh R."/>
            <person name="Newton P.N."/>
            <person name="Vinetz J.M."/>
            <person name="Sutton G.G."/>
            <person name="Nierman W.C."/>
            <person name="Fouts D.E."/>
        </authorList>
    </citation>
    <scope>NUCLEOTIDE SEQUENCE [LARGE SCALE GENOMIC DNA]</scope>
    <source>
        <strain evidence="1 2">UI 12758</strain>
    </source>
</reference>
<organism evidence="1 2">
    <name type="scientific">Leptospira interrogans str. UI 12758</name>
    <dbReference type="NCBI Taxonomy" id="1049938"/>
    <lineage>
        <taxon>Bacteria</taxon>
        <taxon>Pseudomonadati</taxon>
        <taxon>Spirochaetota</taxon>
        <taxon>Spirochaetia</taxon>
        <taxon>Leptospirales</taxon>
        <taxon>Leptospiraceae</taxon>
        <taxon>Leptospira</taxon>
    </lineage>
</organism>
<protein>
    <submittedName>
        <fullName evidence="1">Uncharacterized protein</fullName>
    </submittedName>
</protein>
<dbReference type="EMBL" id="AHNR02000023">
    <property type="protein sequence ID" value="EKR56125.1"/>
    <property type="molecule type" value="Genomic_DNA"/>
</dbReference>
<accession>A0A0E2D7Q3</accession>
<comment type="caution">
    <text evidence="1">The sequence shown here is derived from an EMBL/GenBank/DDBJ whole genome shotgun (WGS) entry which is preliminary data.</text>
</comment>
<dbReference type="AlphaFoldDB" id="A0A0E2D7Q3"/>
<evidence type="ECO:0000313" key="1">
    <source>
        <dbReference type="EMBL" id="EKR56125.1"/>
    </source>
</evidence>